<name>A0A550CZR2_9AGAR</name>
<dbReference type="EMBL" id="VDMD01000001">
    <property type="protein sequence ID" value="TRM70281.1"/>
    <property type="molecule type" value="Genomic_DNA"/>
</dbReference>
<sequence>MSTPKTVDACYHRIERPDALLRDAALIANRQMLRDNQALPVEDESCAELYLNSLQLEIDHVAPEAYRLSALLAELVEQHRFILSSKAPIRKLPAEVLSEVFIALASDHAPEKRAPAIIRTVAGVCASWRTIAWGTPTLWTCIAVDCEKSQPWDALLDDQIRARSLARLAPYASRWWNIELVGACDAFAQMSLVFPHLFRATIRLPSYDPHALEILGGAPALRSLFVEATYIWDLFGHPALGFPPLPPLDALTDLRIDAISLSVEVLLDALAQCATSLECLFLLAGEGSTAFGSARQRIILPNLHTADLLYNAHQILPYIDAPALQNLVFRGTHMMDTGDPCMSLLQLLEHGPISLLSLELDEIRSTIEPSAMLQCFTRLNGLSELTVRESRNAFAVVLSHTVLDSMVGAPDVAPLFPHLEFLTMQFSHYSVDEATRNVVDRLVASRTTSRMCGGLAIEALSHCDIQGIPGRPSVQSTRLRWEVDSSTAGWGPDGGWGSDQSNPWG</sequence>
<proteinExistence type="predicted"/>
<comment type="caution">
    <text evidence="2">The sequence shown here is derived from an EMBL/GenBank/DDBJ whole genome shotgun (WGS) entry which is preliminary data.</text>
</comment>
<protein>
    <submittedName>
        <fullName evidence="2">Uncharacterized protein</fullName>
    </submittedName>
</protein>
<evidence type="ECO:0000313" key="2">
    <source>
        <dbReference type="EMBL" id="TRM70281.1"/>
    </source>
</evidence>
<dbReference type="Proteomes" id="UP000320762">
    <property type="component" value="Unassembled WGS sequence"/>
</dbReference>
<evidence type="ECO:0000313" key="3">
    <source>
        <dbReference type="Proteomes" id="UP000320762"/>
    </source>
</evidence>
<keyword evidence="3" id="KW-1185">Reference proteome</keyword>
<organism evidence="2 3">
    <name type="scientific">Schizophyllum amplum</name>
    <dbReference type="NCBI Taxonomy" id="97359"/>
    <lineage>
        <taxon>Eukaryota</taxon>
        <taxon>Fungi</taxon>
        <taxon>Dikarya</taxon>
        <taxon>Basidiomycota</taxon>
        <taxon>Agaricomycotina</taxon>
        <taxon>Agaricomycetes</taxon>
        <taxon>Agaricomycetidae</taxon>
        <taxon>Agaricales</taxon>
        <taxon>Schizophyllaceae</taxon>
        <taxon>Schizophyllum</taxon>
    </lineage>
</organism>
<gene>
    <name evidence="2" type="ORF">BD626DRAFT_476908</name>
</gene>
<dbReference type="Gene3D" id="1.20.1280.50">
    <property type="match status" value="1"/>
</dbReference>
<feature type="region of interest" description="Disordered" evidence="1">
    <location>
        <begin position="485"/>
        <end position="505"/>
    </location>
</feature>
<dbReference type="AlphaFoldDB" id="A0A550CZR2"/>
<accession>A0A550CZR2</accession>
<evidence type="ECO:0000256" key="1">
    <source>
        <dbReference type="SAM" id="MobiDB-lite"/>
    </source>
</evidence>
<dbReference type="OrthoDB" id="3024072at2759"/>
<reference evidence="2 3" key="1">
    <citation type="journal article" date="2019" name="New Phytol.">
        <title>Comparative genomics reveals unique wood-decay strategies and fruiting body development in the Schizophyllaceae.</title>
        <authorList>
            <person name="Almasi E."/>
            <person name="Sahu N."/>
            <person name="Krizsan K."/>
            <person name="Balint B."/>
            <person name="Kovacs G.M."/>
            <person name="Kiss B."/>
            <person name="Cseklye J."/>
            <person name="Drula E."/>
            <person name="Henrissat B."/>
            <person name="Nagy I."/>
            <person name="Chovatia M."/>
            <person name="Adam C."/>
            <person name="LaButti K."/>
            <person name="Lipzen A."/>
            <person name="Riley R."/>
            <person name="Grigoriev I.V."/>
            <person name="Nagy L.G."/>
        </authorList>
    </citation>
    <scope>NUCLEOTIDE SEQUENCE [LARGE SCALE GENOMIC DNA]</scope>
    <source>
        <strain evidence="2 3">NL-1724</strain>
    </source>
</reference>